<feature type="domain" description="CBS" evidence="3">
    <location>
        <begin position="86"/>
        <end position="144"/>
    </location>
</feature>
<evidence type="ECO:0000256" key="1">
    <source>
        <dbReference type="ARBA" id="ARBA00023122"/>
    </source>
</evidence>
<sequence>MSTSFRQTLSETRARDVMHSPVVACDPATDLRDVAAAMAQHRIHAVIVDGISHDPPGDRLVWAVVSDLDLVRASVNVAAGTVAADVSATPVVCVDDTDDLVVVAAALAENDCTHAVVTDGVRPVGVISTLDIVAALVADDRIATA</sequence>
<dbReference type="AlphaFoldDB" id="H0E1B2"/>
<dbReference type="EMBL" id="AGUD01000019">
    <property type="protein sequence ID" value="EHN12551.1"/>
    <property type="molecule type" value="Genomic_DNA"/>
</dbReference>
<evidence type="ECO:0000256" key="2">
    <source>
        <dbReference type="PROSITE-ProRule" id="PRU00703"/>
    </source>
</evidence>
<evidence type="ECO:0000313" key="4">
    <source>
        <dbReference type="EMBL" id="EHN12551.1"/>
    </source>
</evidence>
<dbReference type="PANTHER" id="PTHR43080">
    <property type="entry name" value="CBS DOMAIN-CONTAINING PROTEIN CBSX3, MITOCHONDRIAL"/>
    <property type="match status" value="1"/>
</dbReference>
<dbReference type="Gene3D" id="3.10.580.10">
    <property type="entry name" value="CBS-domain"/>
    <property type="match status" value="2"/>
</dbReference>
<dbReference type="InterPro" id="IPR046342">
    <property type="entry name" value="CBS_dom_sf"/>
</dbReference>
<dbReference type="SUPFAM" id="SSF54631">
    <property type="entry name" value="CBS-domain pair"/>
    <property type="match status" value="1"/>
</dbReference>
<reference evidence="4 5" key="1">
    <citation type="journal article" date="2013" name="Biodegradation">
        <title>Quantitative proteomic analysis of ibuprofen-degrading Patulibacter sp. strain I11.</title>
        <authorList>
            <person name="Almeida B."/>
            <person name="Kjeldal H."/>
            <person name="Lolas I."/>
            <person name="Knudsen A.D."/>
            <person name="Carvalho G."/>
            <person name="Nielsen K.L."/>
            <person name="Barreto Crespo M.T."/>
            <person name="Stensballe A."/>
            <person name="Nielsen J.L."/>
        </authorList>
    </citation>
    <scope>NUCLEOTIDE SEQUENCE [LARGE SCALE GENOMIC DNA]</scope>
    <source>
        <strain evidence="4 5">I11</strain>
    </source>
</reference>
<keyword evidence="1 2" id="KW-0129">CBS domain</keyword>
<dbReference type="SMART" id="SM00116">
    <property type="entry name" value="CBS"/>
    <property type="match status" value="2"/>
</dbReference>
<keyword evidence="5" id="KW-1185">Reference proteome</keyword>
<dbReference type="PANTHER" id="PTHR43080:SF2">
    <property type="entry name" value="CBS DOMAIN-CONTAINING PROTEIN"/>
    <property type="match status" value="1"/>
</dbReference>
<dbReference type="PROSITE" id="PS51371">
    <property type="entry name" value="CBS"/>
    <property type="match status" value="1"/>
</dbReference>
<evidence type="ECO:0000313" key="5">
    <source>
        <dbReference type="Proteomes" id="UP000005143"/>
    </source>
</evidence>
<proteinExistence type="predicted"/>
<accession>H0E1B2</accession>
<protein>
    <recommendedName>
        <fullName evidence="3">CBS domain-containing protein</fullName>
    </recommendedName>
</protein>
<organism evidence="4 5">
    <name type="scientific">Patulibacter medicamentivorans</name>
    <dbReference type="NCBI Taxonomy" id="1097667"/>
    <lineage>
        <taxon>Bacteria</taxon>
        <taxon>Bacillati</taxon>
        <taxon>Actinomycetota</taxon>
        <taxon>Thermoleophilia</taxon>
        <taxon>Solirubrobacterales</taxon>
        <taxon>Patulibacteraceae</taxon>
        <taxon>Patulibacter</taxon>
    </lineage>
</organism>
<dbReference type="InterPro" id="IPR000644">
    <property type="entry name" value="CBS_dom"/>
</dbReference>
<name>H0E1B2_9ACTN</name>
<dbReference type="Proteomes" id="UP000005143">
    <property type="component" value="Unassembled WGS sequence"/>
</dbReference>
<dbReference type="InterPro" id="IPR051257">
    <property type="entry name" value="Diverse_CBS-Domain"/>
</dbReference>
<dbReference type="RefSeq" id="WP_007570664.1">
    <property type="nucleotide sequence ID" value="NZ_AGUD01000019.1"/>
</dbReference>
<dbReference type="Pfam" id="PF00571">
    <property type="entry name" value="CBS"/>
    <property type="match status" value="2"/>
</dbReference>
<evidence type="ECO:0000259" key="3">
    <source>
        <dbReference type="PROSITE" id="PS51371"/>
    </source>
</evidence>
<gene>
    <name evidence="4" type="ORF">PAI11_05740</name>
</gene>
<comment type="caution">
    <text evidence="4">The sequence shown here is derived from an EMBL/GenBank/DDBJ whole genome shotgun (WGS) entry which is preliminary data.</text>
</comment>